<accession>A0A5B6V032</accession>
<dbReference type="InterPro" id="IPR007685">
    <property type="entry name" value="RelA_SpoT"/>
</dbReference>
<dbReference type="PROSITE" id="PS51880">
    <property type="entry name" value="TGS"/>
    <property type="match status" value="1"/>
</dbReference>
<dbReference type="PROSITE" id="PS51831">
    <property type="entry name" value="HD"/>
    <property type="match status" value="1"/>
</dbReference>
<dbReference type="InterPro" id="IPR012676">
    <property type="entry name" value="TGS-like"/>
</dbReference>
<keyword evidence="4" id="KW-0342">GTP-binding</keyword>
<dbReference type="Gene3D" id="1.10.3210.10">
    <property type="entry name" value="Hypothetical protein af1432"/>
    <property type="match status" value="1"/>
</dbReference>
<keyword evidence="3" id="KW-0346">Stress response</keyword>
<dbReference type="InterPro" id="IPR033655">
    <property type="entry name" value="TGS_RelA/SpoT"/>
</dbReference>
<dbReference type="SMART" id="SM00954">
    <property type="entry name" value="RelA_SpoT"/>
    <property type="match status" value="1"/>
</dbReference>
<dbReference type="InterPro" id="IPR004095">
    <property type="entry name" value="TGS"/>
</dbReference>
<dbReference type="SUPFAM" id="SSF81271">
    <property type="entry name" value="TGS-like"/>
    <property type="match status" value="1"/>
</dbReference>
<dbReference type="CDD" id="cd05399">
    <property type="entry name" value="NT_Rel-Spo_like"/>
    <property type="match status" value="1"/>
</dbReference>
<dbReference type="InterPro" id="IPR045865">
    <property type="entry name" value="ACT-like_dom_sf"/>
</dbReference>
<dbReference type="InterPro" id="IPR012675">
    <property type="entry name" value="Beta-grasp_dom_sf"/>
</dbReference>
<comment type="caution">
    <text evidence="10">The sequence shown here is derived from an EMBL/GenBank/DDBJ whole genome shotgun (WGS) entry which is preliminary data.</text>
</comment>
<dbReference type="EMBL" id="SMMG02000009">
    <property type="protein sequence ID" value="KAA3462464.1"/>
    <property type="molecule type" value="Genomic_DNA"/>
</dbReference>
<gene>
    <name evidence="10" type="ORF">EPI10_028948</name>
</gene>
<dbReference type="PANTHER" id="PTHR43061:SF1">
    <property type="entry name" value="GTP DIPHOSPHOKINASE RSH1, CHLOROPLASTIC-RELATED"/>
    <property type="match status" value="1"/>
</dbReference>
<sequence>MASASSLSVSLECVNICKLTKAEGSGRFDCSVLSCASKAPRVLTGFLASTANPSHSSSFADARHRRRNRIRSAPDIGGWHSMDVSAFVLLEKLFRSSLLHVGCKRWQLYCSSSVFSDTSSEISPERMWEDLKPTISYLSPKELELVHNALRLAFYAHDGQKRRSGEPFIIHPVEVARILGELELDWESIAAGLLHDTVEDTNVVTFERIEEEFGPTVRRIVEGETKVSKLGKLKYKNENDSVQDVKADDLRQMFLSMTEEVRVIIVKLADRLHNMRTLCHMPPHKQSSIAMETLQVFAPLAKLLGMYQIKSELENLSFMYTNPEDYAKVKRRVADLYNEHEKELVEADKILMKRIENDQFLDLMTLKTEIRAVCKERYSIYKSVLKSNSSISEVNQIAQLRIIIKPKPSVGVGPLCSPQQICYHVLGLVHDIWTPVPRAMKDYIATPKPNGYQSLHTTVIPFLYESMFRLEVQIRTEEMNLIAERGIAAHYSGRVFVTGLVGHAEANGRSSRGKAVCLNNANIALRVYLIGWLNAIREWQEEFVGNMSSREFVDTITRDLLELQKSMVTRVLINILCDEQIKNLPRGATVIDYAYMIHTDIGNKMVAAKVNGNLVSPTHVLANAEVVEIITYDALSSKSAFQRHKQWLQHARTRSARHKIMKVGLSCGFLRQQAALSAVEITTDRVNSFIADSEEESETEEFSRISRQSKPLWEKIPGNFVDFSSQGRSCEEALAAKNGNIWTPKVNGKVNKHVQHVSLNADWNMLLRGNGAAKIIPANIPPPEVLPGLENWQASKIALWHNLEGHSILWFSVVCIDLRGMMAEVTTAFAAVGITICSCVAETDRRRGMAVMSIYILFSIVISTNHSFVSQVNACSRVDLIPGVLGWSVGCSWPSSTENNQLLEC</sequence>
<dbReference type="GO" id="GO:0008728">
    <property type="term" value="F:GTP diphosphokinase activity"/>
    <property type="evidence" value="ECO:0007669"/>
    <property type="project" value="UniProtKB-EC"/>
</dbReference>
<evidence type="ECO:0000259" key="9">
    <source>
        <dbReference type="PROSITE" id="PS51880"/>
    </source>
</evidence>
<dbReference type="CDD" id="cd00077">
    <property type="entry name" value="HDc"/>
    <property type="match status" value="1"/>
</dbReference>
<dbReference type="SUPFAM" id="SSF55021">
    <property type="entry name" value="ACT-like"/>
    <property type="match status" value="1"/>
</dbReference>
<dbReference type="OrthoDB" id="430679at2759"/>
<organism evidence="10 11">
    <name type="scientific">Gossypium australe</name>
    <dbReference type="NCBI Taxonomy" id="47621"/>
    <lineage>
        <taxon>Eukaryota</taxon>
        <taxon>Viridiplantae</taxon>
        <taxon>Streptophyta</taxon>
        <taxon>Embryophyta</taxon>
        <taxon>Tracheophyta</taxon>
        <taxon>Spermatophyta</taxon>
        <taxon>Magnoliopsida</taxon>
        <taxon>eudicotyledons</taxon>
        <taxon>Gunneridae</taxon>
        <taxon>Pentapetalae</taxon>
        <taxon>rosids</taxon>
        <taxon>malvids</taxon>
        <taxon>Malvales</taxon>
        <taxon>Malvaceae</taxon>
        <taxon>Malvoideae</taxon>
        <taxon>Gossypium</taxon>
    </lineage>
</organism>
<dbReference type="GO" id="GO:0015969">
    <property type="term" value="P:guanosine tetraphosphate metabolic process"/>
    <property type="evidence" value="ECO:0007669"/>
    <property type="project" value="InterPro"/>
</dbReference>
<proteinExistence type="inferred from homology"/>
<evidence type="ECO:0000256" key="2">
    <source>
        <dbReference type="ARBA" id="ARBA00013251"/>
    </source>
</evidence>
<evidence type="ECO:0000256" key="4">
    <source>
        <dbReference type="ARBA" id="ARBA00023134"/>
    </source>
</evidence>
<dbReference type="Pfam" id="PF04607">
    <property type="entry name" value="RelA_SpoT"/>
    <property type="match status" value="1"/>
</dbReference>
<dbReference type="GO" id="GO:0005525">
    <property type="term" value="F:GTP binding"/>
    <property type="evidence" value="ECO:0007669"/>
    <property type="project" value="UniProtKB-KW"/>
</dbReference>
<dbReference type="PANTHER" id="PTHR43061">
    <property type="entry name" value="GTP DIPHOSPHOKINASE RSH1, CHLOROPLASTIC-RELATED"/>
    <property type="match status" value="1"/>
</dbReference>
<evidence type="ECO:0000256" key="1">
    <source>
        <dbReference type="ARBA" id="ARBA00007476"/>
    </source>
</evidence>
<evidence type="ECO:0000256" key="5">
    <source>
        <dbReference type="ARBA" id="ARBA00070102"/>
    </source>
</evidence>
<dbReference type="Gene3D" id="3.30.460.10">
    <property type="entry name" value="Beta Polymerase, domain 2"/>
    <property type="match status" value="1"/>
</dbReference>
<dbReference type="FunFam" id="1.10.3210.10:FF:000001">
    <property type="entry name" value="GTP pyrophosphokinase RelA"/>
    <property type="match status" value="1"/>
</dbReference>
<dbReference type="Proteomes" id="UP000325315">
    <property type="component" value="Unassembled WGS sequence"/>
</dbReference>
<name>A0A5B6V032_9ROSI</name>
<dbReference type="InterPro" id="IPR043519">
    <property type="entry name" value="NT_sf"/>
</dbReference>
<dbReference type="SUPFAM" id="SSF109604">
    <property type="entry name" value="HD-domain/PDEase-like"/>
    <property type="match status" value="1"/>
</dbReference>
<dbReference type="SUPFAM" id="SSF81301">
    <property type="entry name" value="Nucleotidyltransferase"/>
    <property type="match status" value="1"/>
</dbReference>
<reference evidence="11" key="1">
    <citation type="journal article" date="2019" name="Plant Biotechnol. J.">
        <title>Genome sequencing of the Australian wild diploid species Gossypium australe highlights disease resistance and delayed gland morphogenesis.</title>
        <authorList>
            <person name="Cai Y."/>
            <person name="Cai X."/>
            <person name="Wang Q."/>
            <person name="Wang P."/>
            <person name="Zhang Y."/>
            <person name="Cai C."/>
            <person name="Xu Y."/>
            <person name="Wang K."/>
            <person name="Zhou Z."/>
            <person name="Wang C."/>
            <person name="Geng S."/>
            <person name="Li B."/>
            <person name="Dong Q."/>
            <person name="Hou Y."/>
            <person name="Wang H."/>
            <person name="Ai P."/>
            <person name="Liu Z."/>
            <person name="Yi F."/>
            <person name="Sun M."/>
            <person name="An G."/>
            <person name="Cheng J."/>
            <person name="Zhang Y."/>
            <person name="Shi Q."/>
            <person name="Xie Y."/>
            <person name="Shi X."/>
            <person name="Chang Y."/>
            <person name="Huang F."/>
            <person name="Chen Y."/>
            <person name="Hong S."/>
            <person name="Mi L."/>
            <person name="Sun Q."/>
            <person name="Zhang L."/>
            <person name="Zhou B."/>
            <person name="Peng R."/>
            <person name="Zhang X."/>
            <person name="Liu F."/>
        </authorList>
    </citation>
    <scope>NUCLEOTIDE SEQUENCE [LARGE SCALE GENOMIC DNA]</scope>
    <source>
        <strain evidence="11">cv. PA1801</strain>
    </source>
</reference>
<keyword evidence="11" id="KW-1185">Reference proteome</keyword>
<evidence type="ECO:0000313" key="10">
    <source>
        <dbReference type="EMBL" id="KAA3462464.1"/>
    </source>
</evidence>
<dbReference type="AlphaFoldDB" id="A0A5B6V032"/>
<evidence type="ECO:0000313" key="11">
    <source>
        <dbReference type="Proteomes" id="UP000325315"/>
    </source>
</evidence>
<evidence type="ECO:0000256" key="7">
    <source>
        <dbReference type="ARBA" id="ARBA00082153"/>
    </source>
</evidence>
<dbReference type="CDD" id="cd01668">
    <property type="entry name" value="TGS_RSH"/>
    <property type="match status" value="1"/>
</dbReference>
<dbReference type="Pfam" id="PF02824">
    <property type="entry name" value="TGS"/>
    <property type="match status" value="1"/>
</dbReference>
<feature type="domain" description="TGS" evidence="9">
    <location>
        <begin position="566"/>
        <end position="631"/>
    </location>
</feature>
<dbReference type="SMART" id="SM00471">
    <property type="entry name" value="HDc"/>
    <property type="match status" value="1"/>
</dbReference>
<protein>
    <recommendedName>
        <fullName evidence="5">Putative GTP diphosphokinase RSH1, chloroplastic</fullName>
        <ecNumber evidence="2">2.7.6.5</ecNumber>
    </recommendedName>
    <alternativeName>
        <fullName evidence="6">RelA/SpoT homolog 1</fullName>
    </alternativeName>
    <alternativeName>
        <fullName evidence="7">ppGpp synthetase RSH1</fullName>
    </alternativeName>
</protein>
<dbReference type="InterPro" id="IPR003607">
    <property type="entry name" value="HD/PDEase_dom"/>
</dbReference>
<evidence type="ECO:0000256" key="6">
    <source>
        <dbReference type="ARBA" id="ARBA00075768"/>
    </source>
</evidence>
<dbReference type="InterPro" id="IPR006674">
    <property type="entry name" value="HD_domain"/>
</dbReference>
<dbReference type="EC" id="2.7.6.5" evidence="2"/>
<keyword evidence="4" id="KW-0547">Nucleotide-binding</keyword>
<comment type="similarity">
    <text evidence="1">Belongs to the RelA/SpoT family.</text>
</comment>
<dbReference type="Gene3D" id="3.10.20.30">
    <property type="match status" value="1"/>
</dbReference>
<dbReference type="Pfam" id="PF13328">
    <property type="entry name" value="HD_4"/>
    <property type="match status" value="1"/>
</dbReference>
<evidence type="ECO:0000256" key="3">
    <source>
        <dbReference type="ARBA" id="ARBA00023016"/>
    </source>
</evidence>
<dbReference type="FunFam" id="3.10.20.30:FF:000002">
    <property type="entry name" value="GTP pyrophosphokinase (RelA/SpoT)"/>
    <property type="match status" value="1"/>
</dbReference>
<feature type="domain" description="HD" evidence="8">
    <location>
        <begin position="168"/>
        <end position="275"/>
    </location>
</feature>
<evidence type="ECO:0000259" key="8">
    <source>
        <dbReference type="PROSITE" id="PS51831"/>
    </source>
</evidence>